<evidence type="ECO:0008006" key="4">
    <source>
        <dbReference type="Google" id="ProtNLM"/>
    </source>
</evidence>
<feature type="transmembrane region" description="Helical" evidence="1">
    <location>
        <begin position="119"/>
        <end position="136"/>
    </location>
</feature>
<protein>
    <recommendedName>
        <fullName evidence="4">DUF4129 domain-containing protein</fullName>
    </recommendedName>
</protein>
<keyword evidence="1" id="KW-0472">Membrane</keyword>
<evidence type="ECO:0000256" key="1">
    <source>
        <dbReference type="SAM" id="Phobius"/>
    </source>
</evidence>
<keyword evidence="1" id="KW-1133">Transmembrane helix</keyword>
<evidence type="ECO:0000313" key="2">
    <source>
        <dbReference type="EMBL" id="RKL67401.1"/>
    </source>
</evidence>
<accession>A0A3A9KAD0</accession>
<dbReference type="Proteomes" id="UP000281498">
    <property type="component" value="Unassembled WGS sequence"/>
</dbReference>
<keyword evidence="1" id="KW-0812">Transmembrane</keyword>
<dbReference type="AlphaFoldDB" id="A0A3A9KAD0"/>
<proteinExistence type="predicted"/>
<feature type="transmembrane region" description="Helical" evidence="1">
    <location>
        <begin position="148"/>
        <end position="169"/>
    </location>
</feature>
<name>A0A3A9KAD0_9BACI</name>
<comment type="caution">
    <text evidence="2">The sequence shown here is derived from an EMBL/GenBank/DDBJ whole genome shotgun (WGS) entry which is preliminary data.</text>
</comment>
<feature type="transmembrane region" description="Helical" evidence="1">
    <location>
        <begin position="12"/>
        <end position="34"/>
    </location>
</feature>
<feature type="transmembrane region" description="Helical" evidence="1">
    <location>
        <begin position="67"/>
        <end position="84"/>
    </location>
</feature>
<gene>
    <name evidence="2" type="ORF">CR203_08540</name>
</gene>
<dbReference type="EMBL" id="PDOE01000003">
    <property type="protein sequence ID" value="RKL67401.1"/>
    <property type="molecule type" value="Genomic_DNA"/>
</dbReference>
<dbReference type="RefSeq" id="WP_110935435.1">
    <property type="nucleotide sequence ID" value="NZ_KZ614146.1"/>
</dbReference>
<evidence type="ECO:0000313" key="3">
    <source>
        <dbReference type="Proteomes" id="UP000281498"/>
    </source>
</evidence>
<dbReference type="OrthoDB" id="2965879at2"/>
<organism evidence="2 3">
    <name type="scientific">Salipaludibacillus neizhouensis</name>
    <dbReference type="NCBI Taxonomy" id="885475"/>
    <lineage>
        <taxon>Bacteria</taxon>
        <taxon>Bacillati</taxon>
        <taxon>Bacillota</taxon>
        <taxon>Bacilli</taxon>
        <taxon>Bacillales</taxon>
        <taxon>Bacillaceae</taxon>
    </lineage>
</organism>
<feature type="transmembrane region" description="Helical" evidence="1">
    <location>
        <begin position="190"/>
        <end position="210"/>
    </location>
</feature>
<feature type="transmembrane region" description="Helical" evidence="1">
    <location>
        <begin position="265"/>
        <end position="286"/>
    </location>
</feature>
<sequence length="443" mass="52013">MERNTIQLFVKKWLLGIMEVIVALPLIIYVWTAFIDHGNMFAWLSVILFMFLAGIVLEWVIPKKRRAKYVFLSVIISILVAMLLTINMLAFILTGLFVMVMIMRGIVYGREEIGDPFSVYYLLSGFFIYFFAFFFYREMADLAPYQTFLTWSGVILVLFTLFQGNQQYLQEIMLSNEKRPYVAKVVRVRNRIAVSILVGLAFLITSAHYVEAFFSRIIAFIASIIPSASEEEVPPPQQDDRSMPDMGIGEENAKTYRFFEILEIIVTYIVGVIVIIGILFLLIMIYKAFRKHILAMTKWLLATITKLGGSSDKNEEELAYVDEKMSIRDWRAWRKENKEKWLDWVSTPFKKELTMDDFPSRREKIRFLYRQSLKMEIKNGYQFRKDATPFETLQELLSEERHLADFSEQDLAEVYAKIRYGEVEVSDKEFERIFQKKVLKDNE</sequence>
<reference evidence="2 3" key="1">
    <citation type="submission" date="2017-10" db="EMBL/GenBank/DDBJ databases">
        <title>Bacillus sp. nov., a halophilic bacterium isolated from a Keqin Lake.</title>
        <authorList>
            <person name="Wang H."/>
        </authorList>
    </citation>
    <scope>NUCLEOTIDE SEQUENCE [LARGE SCALE GENOMIC DNA]</scope>
    <source>
        <strain evidence="2 3">KCTC 13187</strain>
    </source>
</reference>
<feature type="transmembrane region" description="Helical" evidence="1">
    <location>
        <begin position="40"/>
        <end position="60"/>
    </location>
</feature>
<keyword evidence="3" id="KW-1185">Reference proteome</keyword>